<feature type="coiled-coil region" evidence="1">
    <location>
        <begin position="2676"/>
        <end position="2710"/>
    </location>
</feature>
<dbReference type="OrthoDB" id="539796at2759"/>
<keyword evidence="4" id="KW-1185">Reference proteome</keyword>
<feature type="region of interest" description="Disordered" evidence="2">
    <location>
        <begin position="1016"/>
        <end position="1036"/>
    </location>
</feature>
<feature type="compositionally biased region" description="Gly residues" evidence="2">
    <location>
        <begin position="2637"/>
        <end position="2659"/>
    </location>
</feature>
<feature type="compositionally biased region" description="Low complexity" evidence="2">
    <location>
        <begin position="1411"/>
        <end position="1420"/>
    </location>
</feature>
<feature type="region of interest" description="Disordered" evidence="2">
    <location>
        <begin position="1149"/>
        <end position="1240"/>
    </location>
</feature>
<feature type="compositionally biased region" description="Low complexity" evidence="2">
    <location>
        <begin position="398"/>
        <end position="408"/>
    </location>
</feature>
<accession>A0A835Y8I0</accession>
<feature type="region of interest" description="Disordered" evidence="2">
    <location>
        <begin position="2874"/>
        <end position="2898"/>
    </location>
</feature>
<feature type="region of interest" description="Disordered" evidence="2">
    <location>
        <begin position="628"/>
        <end position="652"/>
    </location>
</feature>
<feature type="region of interest" description="Disordered" evidence="2">
    <location>
        <begin position="2530"/>
        <end position="2555"/>
    </location>
</feature>
<feature type="coiled-coil region" evidence="1">
    <location>
        <begin position="2371"/>
        <end position="2459"/>
    </location>
</feature>
<feature type="compositionally biased region" description="Low complexity" evidence="2">
    <location>
        <begin position="1164"/>
        <end position="1175"/>
    </location>
</feature>
<dbReference type="Proteomes" id="UP000612055">
    <property type="component" value="Unassembled WGS sequence"/>
</dbReference>
<feature type="region of interest" description="Disordered" evidence="2">
    <location>
        <begin position="2991"/>
        <end position="3010"/>
    </location>
</feature>
<dbReference type="PANTHER" id="PTHR33331:SF13">
    <property type="entry name" value="COILED-COIL DOMAIN CONTAINING 162"/>
    <property type="match status" value="1"/>
</dbReference>
<feature type="compositionally biased region" description="Low complexity" evidence="2">
    <location>
        <begin position="63"/>
        <end position="80"/>
    </location>
</feature>
<feature type="region of interest" description="Disordered" evidence="2">
    <location>
        <begin position="2064"/>
        <end position="2085"/>
    </location>
</feature>
<feature type="compositionally biased region" description="Low complexity" evidence="2">
    <location>
        <begin position="639"/>
        <end position="648"/>
    </location>
</feature>
<name>A0A835Y8I0_9CHLO</name>
<evidence type="ECO:0000256" key="1">
    <source>
        <dbReference type="SAM" id="Coils"/>
    </source>
</evidence>
<feature type="compositionally biased region" description="Low complexity" evidence="2">
    <location>
        <begin position="719"/>
        <end position="729"/>
    </location>
</feature>
<keyword evidence="1" id="KW-0175">Coiled coil</keyword>
<feature type="coiled-coil region" evidence="1">
    <location>
        <begin position="2273"/>
        <end position="2311"/>
    </location>
</feature>
<feature type="compositionally biased region" description="Basic and acidic residues" evidence="2">
    <location>
        <begin position="2067"/>
        <end position="2081"/>
    </location>
</feature>
<gene>
    <name evidence="3" type="ORF">HYH03_004245</name>
</gene>
<feature type="region of interest" description="Disordered" evidence="2">
    <location>
        <begin position="2788"/>
        <end position="2819"/>
    </location>
</feature>
<dbReference type="PANTHER" id="PTHR33331">
    <property type="entry name" value="COILED-COIL DOMAIN-CONTAINING PROTEIN 162"/>
    <property type="match status" value="1"/>
</dbReference>
<evidence type="ECO:0000313" key="3">
    <source>
        <dbReference type="EMBL" id="KAG2497986.1"/>
    </source>
</evidence>
<dbReference type="InterPro" id="IPR040401">
    <property type="entry name" value="CCDC162"/>
</dbReference>
<feature type="region of interest" description="Disordered" evidence="2">
    <location>
        <begin position="389"/>
        <end position="441"/>
    </location>
</feature>
<feature type="region of interest" description="Disordered" evidence="2">
    <location>
        <begin position="719"/>
        <end position="740"/>
    </location>
</feature>
<feature type="compositionally biased region" description="Gly residues" evidence="2">
    <location>
        <begin position="629"/>
        <end position="638"/>
    </location>
</feature>
<dbReference type="EMBL" id="JAEHOE010000012">
    <property type="protein sequence ID" value="KAG2497986.1"/>
    <property type="molecule type" value="Genomic_DNA"/>
</dbReference>
<evidence type="ECO:0000256" key="2">
    <source>
        <dbReference type="SAM" id="MobiDB-lite"/>
    </source>
</evidence>
<reference evidence="3" key="1">
    <citation type="journal article" date="2020" name="bioRxiv">
        <title>Comparative genomics of Chlamydomonas.</title>
        <authorList>
            <person name="Craig R.J."/>
            <person name="Hasan A.R."/>
            <person name="Ness R.W."/>
            <person name="Keightley P.D."/>
        </authorList>
    </citation>
    <scope>NUCLEOTIDE SEQUENCE</scope>
    <source>
        <strain evidence="3">CCAP 11/70</strain>
    </source>
</reference>
<feature type="compositionally biased region" description="Gly residues" evidence="2">
    <location>
        <begin position="2876"/>
        <end position="2887"/>
    </location>
</feature>
<feature type="region of interest" description="Disordered" evidence="2">
    <location>
        <begin position="2634"/>
        <end position="2659"/>
    </location>
</feature>
<feature type="region of interest" description="Disordered" evidence="2">
    <location>
        <begin position="49"/>
        <end position="80"/>
    </location>
</feature>
<feature type="compositionally biased region" description="Gly residues" evidence="2">
    <location>
        <begin position="1204"/>
        <end position="1222"/>
    </location>
</feature>
<feature type="compositionally biased region" description="Gly residues" evidence="2">
    <location>
        <begin position="730"/>
        <end position="740"/>
    </location>
</feature>
<organism evidence="3 4">
    <name type="scientific">Edaphochlamys debaryana</name>
    <dbReference type="NCBI Taxonomy" id="47281"/>
    <lineage>
        <taxon>Eukaryota</taxon>
        <taxon>Viridiplantae</taxon>
        <taxon>Chlorophyta</taxon>
        <taxon>core chlorophytes</taxon>
        <taxon>Chlorophyceae</taxon>
        <taxon>CS clade</taxon>
        <taxon>Chlamydomonadales</taxon>
        <taxon>Chlamydomonadales incertae sedis</taxon>
        <taxon>Edaphochlamys</taxon>
    </lineage>
</organism>
<proteinExistence type="predicted"/>
<feature type="compositionally biased region" description="Low complexity" evidence="2">
    <location>
        <begin position="2888"/>
        <end position="2897"/>
    </location>
</feature>
<sequence length="3812" mass="393485">MAADGGVPGARHTAYVAHPEAENYSKHLLTLLAQRRELQSEDVRRLLEAAANDRPPPLNIPNSPSGASPGPSGSLSSAAPLPASLFSGTATAASIDRERRDLQAELGIGLEWRAAPTLVESVRAAVHGAGQPLGGLPDTTALTWHFRARQAELAIESRAALRHVVALRRQHFGHSAARQLPREVTAGAGTAARALAGLAPQLDAAGSAWRGELRPCGCDRELALAAQCMQAVQLSEADTAARLARLTTLRAADESDWWAALHWAACRLPAGRPAERFFERLRLLPLSHHHRFPIYEQVAGAALRRDQHAASTGLRLPPRVVTGNAESQAVVEALFSGFDLDEIMPQSSQSSSDSLPMTVQTDNSAKHHKAAYDARRILPRVLARHRRRWPGATPTAPPQRQGGPQAQASGVTGQGEGEQPVSPRLDDESSPLDPFADDPACSSRDQVVVVRVMEEQLAALVPSLEGDESAGVAAAMRTLPLQIDEALRAENDFIDETDERVVHDRLRSLAEAHVDRWSVKDADDDAAPAARMTLSLANQGRVSAALQDKTLEALYLVRFLATKRNKIRVLHHLNAIASLQLQLLRDERDEEGLAQPFPTTANKDFTCPIAFAAGTAATVATGLPPGAAAAGGGSGGSGADSDGAADAGPPDPAMEFDTWLEDPEAGVSVRDPNGRWILYGAAVDRFRALEAELLRVATFHLEAYAAQLSAANTTAAAAHRRGASPVTGASAGGGPGGGGGGDPLAAVDRLGVVADLWECEAQFAAARHRALLAYFQAYRHATCWGMPDMWGGASEDVVPFGAAAALSGNPAGAEAVAAWRTAAANSPQPQLLGARRQLRREIIDLTFRRPALALEDGYFAERYHADTLALELEATLAGQLASLAAGAERQALAAAFHSAHAAASAAALLATGAPGGAAAAAVSAGDAEALWKPGYSAGIVYGGVLMVGQRGLMQEGATLAAVGAAVAALPAAVRSAASALAAAHQLRHHVELADLRRAVLQHGVTEMGLLLREEAHRAHAPTERQPKDSMYDKSRGRKDLHPDAPLLRGNWLCASHVADNPEVLRATALEAGVEARAALEVFLNKEALIRSLYRGEVLWLVYVVQARALGRKVLYGELYGIDWGQIDAAGNALKAELLNEVVQNVEPADIDPPGAAGPGSYDDVAAGAVGPAPAKSGGGKAGGGRKSRGPGGHADDEDEEAEGGHGAGGAAAAGVQGAGQDGGAAEEEEEEEVTAKAPSHASAKLLMVAVGTGGCLGGVWRSPPLALSEFSTSPAEQLNPHSLAGLRAMLTPGEAANGCLAAAVRAQVLRAVALEVSIRHNQVLLDGIVRKLDRRRRVLMWRMAAMEGGTDEKAMDVVVGGPPGSYAPSHHPLAPPERGPQPDEEEHRPPPPLLRDPPGGKLDEYAKQRRSSSTSVSSRSRGGGGPGGAAPRSGLDDKALDDLKQRRRALTAAAGALYLDICEIKLRLRVQARRSYVQGLVRAKGGSSGHAGPEVEAAVRADTEAGYAGSLLAELLPAAARTQLAAAVRDLAVLVLGGTGGYGADWGVRYDADGLLVGAKEDRGPLFQGPDGQAALRAAVLEYAPLWQNIAFALADKPGDPDPMDWSPAGPAGGLPNALCFLQLPASTLSPAGSGPNGVPPSPARAAAGFAGFSTGGGASAAGTAVGAGAGAGPGQALVRLECLWGLPGQWDVLHAAGVHYPPGPVGLAALDKGCAVAGLLVEVVRHFLYSASLMAPSSLLAAGGDVSGTTAGLAPLTRSGAPAATALSYNAQAVTGPKLYEQTEVRMLAAACSLLPGALLAADLVKLQARLQYLHRQQTWPGPRPTGAAAAGAPSATQPADDVLAALRRELGLLAACRVLAAARARDGFMLAGAAKRTSWYLTGCLEHLLSRTAARGFTPAEASSQGGAAPPPPSLPAFPAAFALRLPDPDRLAIHNESGRIALALERLLAEARIPAATAPHDALAASEYFVAGMWVHDRLRDALVWRSLLMESPEAYPFSPPHVGAYLRRHHSPAPPLAPCLFPPAAAVEALRACYGAKVMTQARTLLAQAEAHLAAKAAARAGGRGDDGDGGGREAAPEGKPSWLAASPCWACPEVRLLEACVAASKQHLDLQAVQVALLRLNQDCGQLAGLQAAVSAQRPGSSTGMLGAAGAQAPGPSSGALHPHTVPASALGLLARKLMARQRRGGNTGADAVVELSLDEVTRWLAEAATTLTASARAGVAAVAAAGGRERRTLGRLADELEGAVGSLATETDTFIRRHATKVETQLVDRAMALLQELSQARRSALRNAEDSRRAMEAAYGAAQKQYAAHIDDLNNQLIVARTNSSIMRSELQKAALEALIEVRRETLNRAFAGGSMKMTDEVGRMLALERQLEESQTEILDLQRAISKVQAWFKMRSSAFLTACMTEVAAARARAESLEAELWEGRERAELAMEQLATQLKATQADLESLSAGAARNASDLRHALASNKKLLKWKVTTAPRVEALKMKMAEMTKHREAWLEWINSKQGLMQQIGSRVMAAHRAQQEAAAGGPAGAGRGGGGGGRGRGGAVTARVRGPGAGAGAGAEYAEDWELEAIREQWELERRQMQAEVSRLRTELSNERLVKNDVFERLMRLEQQYTALAGSQQAAGAGAGGAGGAGGGGGAAAGGGGGGGGGNAVYGRSALSPLQADILSRRYEELKSSHESVREENAALRRTLAALRSVAPDLVASLEFPLLLHGGGGAGAGQAGGGPGGLGVSVPAGAGSVPGLRGSAPPGSPGAVAPAPGMAVAGALRPGTAGRLRTAPGAGAAGDGLSSPVGSPARKGVGAAGARPPSAATYALRAAAGQGPAAAAAAIAASMAARPGSALRSTHASALPAPPALAAVGSGASLGGGGGGGTDSGPTSPSGHGAVVVTPRGAHLGMLGGTGGSGGSLGHAAIDRLGSSGSVPSSRDLTAACAKLELFALGEYELDASSCSQLLELGVVVRSAKFIDLTLRAGIATQTSTSEPARAGTALDGQPSGCSDPRRLSAVALASAVGAIRHAADAMQYAEEILCSRGPEARSLMQYLTTTPVLGALRSATQFVAKVVWPAAVEMSAADPAIGQQPARHDPQLHMRSAAGARDVGSQMLANVANALSFVLRLSAGPGMARTLPALHESRLLQALSVAVVQAPPDRSPTARPASGPSRPSCYAFQMATCQLELAWNLLNFLRDAAADRGKEAAAALKLLTSPEVLALQRELLRQIALYGETGMEVVVHPEGPTGAPLPEGAGAPVETVVKGGGSGSGAEGQAQRALGPMFLRLAEGVIAPVYEASNSAPSATAAVTRFTKAAEQLFPSRTEMADLAARAVRSLCMHLEPDPALIDRATTPLREVVEVRMRGASAEENHASQPALLAMHAGALRVLAVAGPRVPPKSVTTALAALARRLQGREGHPSLPPTQPAVGCADFKMADFPPAVLQSCVDRLLPTGLAPSLDALVRRLAAGGQAEAAALSMRASLGGLLGPLLCAQLLGWRERVLERVRADSGAEWGAAPAGPPAEEGGVEVVLPLGDEAEDLPSVQGELGLLVSMAKTMRAEAARRSAGQQPSGTPELLEEESAWYALALTSCTVACSPGGLPDALPQLVLPSEREEGVTPEAWAAAERRLDAGRLAVWEAMCLCGTAAMQLTTHQLEATAKHLSRVTSAECERLQAPNPAIDHQSRMKRLVARMASIAYSTTMSSCTFLLPEALLAAETQCAFKALGRLGGEILRLLDESAQSGGRARGAAGPDLSSDVQSALKEMGAAVVALSANEQLRSACVPGWLWGTAKREGPFGPPHRTEQGGT</sequence>
<comment type="caution">
    <text evidence="3">The sequence shown here is derived from an EMBL/GenBank/DDBJ whole genome shotgun (WGS) entry which is preliminary data.</text>
</comment>
<evidence type="ECO:0000313" key="4">
    <source>
        <dbReference type="Proteomes" id="UP000612055"/>
    </source>
</evidence>
<feature type="region of interest" description="Disordered" evidence="2">
    <location>
        <begin position="345"/>
        <end position="371"/>
    </location>
</feature>
<protein>
    <submittedName>
        <fullName evidence="3">Uncharacterized protein</fullName>
    </submittedName>
</protein>
<feature type="compositionally biased region" description="Gly residues" evidence="2">
    <location>
        <begin position="2537"/>
        <end position="2554"/>
    </location>
</feature>
<feature type="region of interest" description="Disordered" evidence="2">
    <location>
        <begin position="1353"/>
        <end position="1436"/>
    </location>
</feature>